<dbReference type="AlphaFoldDB" id="A0A8J7ME68"/>
<dbReference type="Proteomes" id="UP000624703">
    <property type="component" value="Unassembled WGS sequence"/>
</dbReference>
<dbReference type="RefSeq" id="WP_200311375.1">
    <property type="nucleotide sequence ID" value="NZ_JAENIM010000039.1"/>
</dbReference>
<protein>
    <submittedName>
        <fullName evidence="1">Uncharacterized protein</fullName>
    </submittedName>
</protein>
<organism evidence="1 2">
    <name type="scientific">Persicirhabdus sediminis</name>
    <dbReference type="NCBI Taxonomy" id="454144"/>
    <lineage>
        <taxon>Bacteria</taxon>
        <taxon>Pseudomonadati</taxon>
        <taxon>Verrucomicrobiota</taxon>
        <taxon>Verrucomicrobiia</taxon>
        <taxon>Verrucomicrobiales</taxon>
        <taxon>Verrucomicrobiaceae</taxon>
        <taxon>Persicirhabdus</taxon>
    </lineage>
</organism>
<sequence length="228" mass="23901">MSKENWEFDFQIAAVISEACEKSGACSGWIQRADEVLECTCIKSDDGVQLAAECIFEMLSSCRTVDRKLNHLLLNFQTNTLLVVFLSDNAMVLCFQPDFAGSYDAAVEVARLSLIELGASEDADEADLPASRQVAAKAEKVAAPASRPMKASPAEKVAAAPVALTDPAAPVAPSAPAAPVGRPEPVVAGPPKAMAPVAIDSSAFGQGAFGLESDLMEVPKNKTLPPLN</sequence>
<name>A0A8J7ME68_9BACT</name>
<comment type="caution">
    <text evidence="1">The sequence shown here is derived from an EMBL/GenBank/DDBJ whole genome shotgun (WGS) entry which is preliminary data.</text>
</comment>
<gene>
    <name evidence="1" type="ORF">JIN82_09415</name>
</gene>
<reference evidence="1" key="1">
    <citation type="submission" date="2021-01" db="EMBL/GenBank/DDBJ databases">
        <title>Modified the classification status of verrucomicrobia.</title>
        <authorList>
            <person name="Feng X."/>
        </authorList>
    </citation>
    <scope>NUCLEOTIDE SEQUENCE</scope>
    <source>
        <strain evidence="1">_KCTC 22039</strain>
    </source>
</reference>
<evidence type="ECO:0000313" key="1">
    <source>
        <dbReference type="EMBL" id="MBK1791367.1"/>
    </source>
</evidence>
<keyword evidence="2" id="KW-1185">Reference proteome</keyword>
<proteinExistence type="predicted"/>
<dbReference type="EMBL" id="JAENIM010000039">
    <property type="protein sequence ID" value="MBK1791367.1"/>
    <property type="molecule type" value="Genomic_DNA"/>
</dbReference>
<evidence type="ECO:0000313" key="2">
    <source>
        <dbReference type="Proteomes" id="UP000624703"/>
    </source>
</evidence>
<accession>A0A8J7ME68</accession>